<dbReference type="KEGG" id="amob:HG15A2_13410"/>
<feature type="chain" id="PRO_5021893246" description="PEP-CTERM protein-sorting domain-containing protein" evidence="1">
    <location>
        <begin position="26"/>
        <end position="237"/>
    </location>
</feature>
<proteinExistence type="predicted"/>
<evidence type="ECO:0008006" key="4">
    <source>
        <dbReference type="Google" id="ProtNLM"/>
    </source>
</evidence>
<evidence type="ECO:0000313" key="3">
    <source>
        <dbReference type="Proteomes" id="UP000319852"/>
    </source>
</evidence>
<dbReference type="RefSeq" id="WP_145058962.1">
    <property type="nucleotide sequence ID" value="NZ_CP036263.1"/>
</dbReference>
<reference evidence="2 3" key="1">
    <citation type="submission" date="2019-02" db="EMBL/GenBank/DDBJ databases">
        <title>Deep-cultivation of Planctomycetes and their phenomic and genomic characterization uncovers novel biology.</title>
        <authorList>
            <person name="Wiegand S."/>
            <person name="Jogler M."/>
            <person name="Boedeker C."/>
            <person name="Pinto D."/>
            <person name="Vollmers J."/>
            <person name="Rivas-Marin E."/>
            <person name="Kohn T."/>
            <person name="Peeters S.H."/>
            <person name="Heuer A."/>
            <person name="Rast P."/>
            <person name="Oberbeckmann S."/>
            <person name="Bunk B."/>
            <person name="Jeske O."/>
            <person name="Meyerdierks A."/>
            <person name="Storesund J.E."/>
            <person name="Kallscheuer N."/>
            <person name="Luecker S."/>
            <person name="Lage O.M."/>
            <person name="Pohl T."/>
            <person name="Merkel B.J."/>
            <person name="Hornburger P."/>
            <person name="Mueller R.-W."/>
            <person name="Bruemmer F."/>
            <person name="Labrenz M."/>
            <person name="Spormann A.M."/>
            <person name="Op den Camp H."/>
            <person name="Overmann J."/>
            <person name="Amann R."/>
            <person name="Jetten M.S.M."/>
            <person name="Mascher T."/>
            <person name="Medema M.H."/>
            <person name="Devos D.P."/>
            <person name="Kaster A.-K."/>
            <person name="Ovreas L."/>
            <person name="Rohde M."/>
            <person name="Galperin M.Y."/>
            <person name="Jogler C."/>
        </authorList>
    </citation>
    <scope>NUCLEOTIDE SEQUENCE [LARGE SCALE GENOMIC DNA]</scope>
    <source>
        <strain evidence="2 3">HG15A2</strain>
    </source>
</reference>
<dbReference type="Proteomes" id="UP000319852">
    <property type="component" value="Chromosome"/>
</dbReference>
<feature type="signal peptide" evidence="1">
    <location>
        <begin position="1"/>
        <end position="25"/>
    </location>
</feature>
<accession>A0A517MT64</accession>
<dbReference type="EMBL" id="CP036263">
    <property type="protein sequence ID" value="QDS98069.1"/>
    <property type="molecule type" value="Genomic_DNA"/>
</dbReference>
<dbReference type="AlphaFoldDB" id="A0A517MT64"/>
<gene>
    <name evidence="2" type="ORF">HG15A2_13410</name>
</gene>
<organism evidence="2 3">
    <name type="scientific">Adhaeretor mobilis</name>
    <dbReference type="NCBI Taxonomy" id="1930276"/>
    <lineage>
        <taxon>Bacteria</taxon>
        <taxon>Pseudomonadati</taxon>
        <taxon>Planctomycetota</taxon>
        <taxon>Planctomycetia</taxon>
        <taxon>Pirellulales</taxon>
        <taxon>Lacipirellulaceae</taxon>
        <taxon>Adhaeretor</taxon>
    </lineage>
</organism>
<dbReference type="OrthoDB" id="295093at2"/>
<evidence type="ECO:0000256" key="1">
    <source>
        <dbReference type="SAM" id="SignalP"/>
    </source>
</evidence>
<keyword evidence="1" id="KW-0732">Signal</keyword>
<keyword evidence="3" id="KW-1185">Reference proteome</keyword>
<evidence type="ECO:0000313" key="2">
    <source>
        <dbReference type="EMBL" id="QDS98069.1"/>
    </source>
</evidence>
<name>A0A517MT64_9BACT</name>
<protein>
    <recommendedName>
        <fullName evidence="4">PEP-CTERM protein-sorting domain-containing protein</fullName>
    </recommendedName>
</protein>
<sequence precursor="true">MSTQKLATSLLSLAAVFAVTSQASAVPTPMIHIDTPGDCDPLFIPDDVHEIGDMIEFPTDESLFSTDQGPTSLAPCPLQDDPSVLNRVVEIRNTSGIDWHEVWYVADEETTITNYDGEANHGIPGLAPAHEAFRLDHKVSDPAGSHHPLIFESMTFDGIWAAGEVWRFILQDYSNTLGLPANAISSIGVGSVSSTPATGIIDSSGSIIAVTATIPEPLSGTLLLFGFVGLGVTVRRR</sequence>